<comment type="caution">
    <text evidence="3">The sequence shown here is derived from an EMBL/GenBank/DDBJ whole genome shotgun (WGS) entry which is preliminary data.</text>
</comment>
<feature type="transmembrane region" description="Helical" evidence="2">
    <location>
        <begin position="26"/>
        <end position="48"/>
    </location>
</feature>
<evidence type="ECO:0000256" key="2">
    <source>
        <dbReference type="SAM" id="Phobius"/>
    </source>
</evidence>
<reference evidence="3 4" key="1">
    <citation type="journal article" date="2024" name="Chem. Sci.">
        <title>Discovery of megapolipeptins by genome mining of a Burkholderiales bacteria collection.</title>
        <authorList>
            <person name="Paulo B.S."/>
            <person name="Recchia M.J.J."/>
            <person name="Lee S."/>
            <person name="Fergusson C.H."/>
            <person name="Romanowski S.B."/>
            <person name="Hernandez A."/>
            <person name="Krull N."/>
            <person name="Liu D.Y."/>
            <person name="Cavanagh H."/>
            <person name="Bos A."/>
            <person name="Gray C.A."/>
            <person name="Murphy B.T."/>
            <person name="Linington R.G."/>
            <person name="Eustaquio A.S."/>
        </authorList>
    </citation>
    <scope>NUCLEOTIDE SEQUENCE [LARGE SCALE GENOMIC DNA]</scope>
    <source>
        <strain evidence="3 4">RL21-008-BIB-A</strain>
    </source>
</reference>
<dbReference type="EMBL" id="JAQQFM010000001">
    <property type="protein sequence ID" value="MFL9922731.1"/>
    <property type="molecule type" value="Genomic_DNA"/>
</dbReference>
<dbReference type="InterPro" id="IPR032307">
    <property type="entry name" value="PepSY_TM-like_2"/>
</dbReference>
<name>A0ABW9A1L5_9BURK</name>
<evidence type="ECO:0000313" key="3">
    <source>
        <dbReference type="EMBL" id="MFL9922731.1"/>
    </source>
</evidence>
<gene>
    <name evidence="3" type="ORF">PQR62_00545</name>
</gene>
<dbReference type="Proteomes" id="UP001629246">
    <property type="component" value="Unassembled WGS sequence"/>
</dbReference>
<keyword evidence="4" id="KW-1185">Reference proteome</keyword>
<proteinExistence type="predicted"/>
<feature type="transmembrane region" description="Helical" evidence="2">
    <location>
        <begin position="176"/>
        <end position="199"/>
    </location>
</feature>
<feature type="compositionally biased region" description="Basic and acidic residues" evidence="1">
    <location>
        <begin position="87"/>
        <end position="96"/>
    </location>
</feature>
<feature type="region of interest" description="Disordered" evidence="1">
    <location>
        <begin position="78"/>
        <end position="97"/>
    </location>
</feature>
<keyword evidence="2" id="KW-0812">Transmembrane</keyword>
<dbReference type="PANTHER" id="PTHR40115:SF1">
    <property type="entry name" value="INNER MEMBRANE PROTEIN WITH PEPSY TM HELIX"/>
    <property type="match status" value="1"/>
</dbReference>
<feature type="transmembrane region" description="Helical" evidence="2">
    <location>
        <begin position="205"/>
        <end position="225"/>
    </location>
</feature>
<evidence type="ECO:0000256" key="1">
    <source>
        <dbReference type="SAM" id="MobiDB-lite"/>
    </source>
</evidence>
<keyword evidence="2" id="KW-1133">Transmembrane helix</keyword>
<evidence type="ECO:0000313" key="4">
    <source>
        <dbReference type="Proteomes" id="UP001629246"/>
    </source>
</evidence>
<dbReference type="RefSeq" id="WP_408153700.1">
    <property type="nucleotide sequence ID" value="NZ_JAQQFM010000001.1"/>
</dbReference>
<dbReference type="PANTHER" id="PTHR40115">
    <property type="entry name" value="INNER MEMBRANE PROTEIN WITH PEPSY TM HELIX"/>
    <property type="match status" value="1"/>
</dbReference>
<dbReference type="Pfam" id="PF16357">
    <property type="entry name" value="PepSY_TM_like_2"/>
    <property type="match status" value="1"/>
</dbReference>
<keyword evidence="2" id="KW-0472">Membrane</keyword>
<protein>
    <submittedName>
        <fullName evidence="3">PepSY-associated TM helix domain-containing protein</fullName>
    </submittedName>
</protein>
<organism evidence="3 4">
    <name type="scientific">Herbaspirillum lusitanum</name>
    <dbReference type="NCBI Taxonomy" id="213312"/>
    <lineage>
        <taxon>Bacteria</taxon>
        <taxon>Pseudomonadati</taxon>
        <taxon>Pseudomonadota</taxon>
        <taxon>Betaproteobacteria</taxon>
        <taxon>Burkholderiales</taxon>
        <taxon>Oxalobacteraceae</taxon>
        <taxon>Herbaspirillum</taxon>
    </lineage>
</organism>
<accession>A0ABW9A1L5</accession>
<sequence length="226" mass="25388">MRDAAIASKMPDQKRRSFWLKHLHQWHWISSAICLIAMLLFAATGLTLNHSAQIEAKPQVSTHRANLPPVLLDQLRQRAGQEASAGKNDKHDKRDQSLPPALRNWAAAQLTASVGEQVAEWSQDEVYVALPRPGGDAWLKFDLSDGQAEYEKTDRGWVSYFNDLHKGRNTGNAWSWFIDIFAVACLVFCITGLFLLQLHAGNRPATWPIVMFGLVVPLLLAILFIH</sequence>